<keyword evidence="2" id="KW-0812">Transmembrane</keyword>
<dbReference type="Proteomes" id="UP000256645">
    <property type="component" value="Unassembled WGS sequence"/>
</dbReference>
<keyword evidence="4" id="KW-1185">Reference proteome</keyword>
<gene>
    <name evidence="3" type="ORF">BP6252_04423</name>
</gene>
<evidence type="ECO:0000256" key="2">
    <source>
        <dbReference type="SAM" id="Phobius"/>
    </source>
</evidence>
<evidence type="ECO:0000313" key="4">
    <source>
        <dbReference type="Proteomes" id="UP000256645"/>
    </source>
</evidence>
<feature type="compositionally biased region" description="Polar residues" evidence="1">
    <location>
        <begin position="34"/>
        <end position="84"/>
    </location>
</feature>
<keyword evidence="2" id="KW-0472">Membrane</keyword>
<reference evidence="3 4" key="1">
    <citation type="journal article" date="2018" name="IMA Fungus">
        <title>IMA Genome-F 9: Draft genome sequence of Annulohypoxylon stygium, Aspergillus mulundensis, Berkeleyomyces basicola (syn. Thielaviopsis basicola), Ceratocystis smalleyi, two Cercospora beticola strains, Coleophoma cylindrospora, Fusarium fracticaudum, Phialophora cf. hyalina, and Morchella septimelata.</title>
        <authorList>
            <person name="Wingfield B.D."/>
            <person name="Bills G.F."/>
            <person name="Dong Y."/>
            <person name="Huang W."/>
            <person name="Nel W.J."/>
            <person name="Swalarsk-Parry B.S."/>
            <person name="Vaghefi N."/>
            <person name="Wilken P.M."/>
            <person name="An Z."/>
            <person name="de Beer Z.W."/>
            <person name="De Vos L."/>
            <person name="Chen L."/>
            <person name="Duong T.A."/>
            <person name="Gao Y."/>
            <person name="Hammerbacher A."/>
            <person name="Kikkert J.R."/>
            <person name="Li Y."/>
            <person name="Li H."/>
            <person name="Li K."/>
            <person name="Li Q."/>
            <person name="Liu X."/>
            <person name="Ma X."/>
            <person name="Naidoo K."/>
            <person name="Pethybridge S.J."/>
            <person name="Sun J."/>
            <person name="Steenkamp E.T."/>
            <person name="van der Nest M.A."/>
            <person name="van Wyk S."/>
            <person name="Wingfield M.J."/>
            <person name="Xiong C."/>
            <person name="Yue Q."/>
            <person name="Zhang X."/>
        </authorList>
    </citation>
    <scope>NUCLEOTIDE SEQUENCE [LARGE SCALE GENOMIC DNA]</scope>
    <source>
        <strain evidence="3 4">BP6252</strain>
    </source>
</reference>
<dbReference type="EMBL" id="PDLM01000004">
    <property type="protein sequence ID" value="RDW79785.1"/>
    <property type="molecule type" value="Genomic_DNA"/>
</dbReference>
<proteinExistence type="predicted"/>
<keyword evidence="2" id="KW-1133">Transmembrane helix</keyword>
<comment type="caution">
    <text evidence="3">The sequence shown here is derived from an EMBL/GenBank/DDBJ whole genome shotgun (WGS) entry which is preliminary data.</text>
</comment>
<evidence type="ECO:0000256" key="1">
    <source>
        <dbReference type="SAM" id="MobiDB-lite"/>
    </source>
</evidence>
<dbReference type="AlphaFoldDB" id="A0A3D8S0G9"/>
<name>A0A3D8S0G9_9HELO</name>
<protein>
    <submittedName>
        <fullName evidence="3">Uncharacterized protein</fullName>
    </submittedName>
</protein>
<feature type="transmembrane region" description="Helical" evidence="2">
    <location>
        <begin position="91"/>
        <end position="116"/>
    </location>
</feature>
<feature type="compositionally biased region" description="Polar residues" evidence="1">
    <location>
        <begin position="1"/>
        <end position="17"/>
    </location>
</feature>
<feature type="region of interest" description="Disordered" evidence="1">
    <location>
        <begin position="1"/>
        <end position="84"/>
    </location>
</feature>
<accession>A0A3D8S0G9</accession>
<sequence length="272" mass="28306">MTGSDDASEGTHSSAASVTTTPPVPWPPGGGGYDSQQLSSWLSSHPYGPQTTSDSSPGSVITTTLVPSGISPSSSTLPTPNANTGEQHHGIGIGAVAGIAVGVLILAAAGVCWVIWRCCACCGRNRRREAREPLSEVEQHLDTNMLLRGGNHSLSAASPASTTISMAAHSVARPPSLDPNAPPPSYDAIRHDEIVPAHAHHRIGGQGHGEDDEFNVVADGKMPLSEIPFEDVDIEALYRFESNSAISSINASRDFAQNHRLAGGNTIGHTNS</sequence>
<dbReference type="OrthoDB" id="3560771at2759"/>
<organism evidence="3 4">
    <name type="scientific">Coleophoma cylindrospora</name>
    <dbReference type="NCBI Taxonomy" id="1849047"/>
    <lineage>
        <taxon>Eukaryota</taxon>
        <taxon>Fungi</taxon>
        <taxon>Dikarya</taxon>
        <taxon>Ascomycota</taxon>
        <taxon>Pezizomycotina</taxon>
        <taxon>Leotiomycetes</taxon>
        <taxon>Helotiales</taxon>
        <taxon>Dermateaceae</taxon>
        <taxon>Coleophoma</taxon>
    </lineage>
</organism>
<evidence type="ECO:0000313" key="3">
    <source>
        <dbReference type="EMBL" id="RDW79785.1"/>
    </source>
</evidence>